<feature type="repeat" description="WD" evidence="1">
    <location>
        <begin position="20"/>
        <end position="43"/>
    </location>
</feature>
<evidence type="ECO:0008006" key="5">
    <source>
        <dbReference type="Google" id="ProtNLM"/>
    </source>
</evidence>
<dbReference type="InterPro" id="IPR001680">
    <property type="entry name" value="WD40_rpt"/>
</dbReference>
<protein>
    <recommendedName>
        <fullName evidence="5">WD40 repeat domain-containing protein</fullName>
    </recommendedName>
</protein>
<keyword evidence="1" id="KW-0853">WD repeat</keyword>
<sequence length="64" mass="6828">MCSPRYKIWNLTTGELLDALTGHTDSVESLAFTPDGRTLVSGSGGVWTANGDNSRTYGNVENPP</sequence>
<dbReference type="Gene3D" id="2.130.10.10">
    <property type="entry name" value="YVTN repeat-like/Quinoprotein amine dehydrogenase"/>
    <property type="match status" value="1"/>
</dbReference>
<evidence type="ECO:0000256" key="1">
    <source>
        <dbReference type="PROSITE-ProRule" id="PRU00221"/>
    </source>
</evidence>
<name>A0ABS3FU74_9CYAN</name>
<keyword evidence="4" id="KW-1185">Reference proteome</keyword>
<gene>
    <name evidence="3" type="ORF">J0895_16480</name>
</gene>
<feature type="compositionally biased region" description="Polar residues" evidence="2">
    <location>
        <begin position="50"/>
        <end position="64"/>
    </location>
</feature>
<evidence type="ECO:0000256" key="2">
    <source>
        <dbReference type="SAM" id="MobiDB-lite"/>
    </source>
</evidence>
<dbReference type="RefSeq" id="WP_207089135.1">
    <property type="nucleotide sequence ID" value="NZ_JAFLQW010000439.1"/>
</dbReference>
<dbReference type="SUPFAM" id="SSF50998">
    <property type="entry name" value="Quinoprotein alcohol dehydrogenase-like"/>
    <property type="match status" value="1"/>
</dbReference>
<dbReference type="Proteomes" id="UP000664844">
    <property type="component" value="Unassembled WGS sequence"/>
</dbReference>
<evidence type="ECO:0000313" key="3">
    <source>
        <dbReference type="EMBL" id="MBO0350660.1"/>
    </source>
</evidence>
<proteinExistence type="predicted"/>
<dbReference type="InterPro" id="IPR011047">
    <property type="entry name" value="Quinoprotein_ADH-like_sf"/>
</dbReference>
<comment type="caution">
    <text evidence="3">The sequence shown here is derived from an EMBL/GenBank/DDBJ whole genome shotgun (WGS) entry which is preliminary data.</text>
</comment>
<dbReference type="InterPro" id="IPR015943">
    <property type="entry name" value="WD40/YVTN_repeat-like_dom_sf"/>
</dbReference>
<organism evidence="3 4">
    <name type="scientific">Phormidium pseudopriestleyi FRX01</name>
    <dbReference type="NCBI Taxonomy" id="1759528"/>
    <lineage>
        <taxon>Bacteria</taxon>
        <taxon>Bacillati</taxon>
        <taxon>Cyanobacteriota</taxon>
        <taxon>Cyanophyceae</taxon>
        <taxon>Oscillatoriophycideae</taxon>
        <taxon>Oscillatoriales</taxon>
        <taxon>Oscillatoriaceae</taxon>
        <taxon>Phormidium</taxon>
    </lineage>
</organism>
<feature type="region of interest" description="Disordered" evidence="2">
    <location>
        <begin position="42"/>
        <end position="64"/>
    </location>
</feature>
<reference evidence="3 4" key="1">
    <citation type="submission" date="2021-03" db="EMBL/GenBank/DDBJ databases">
        <title>Metabolic Capacity of the Antarctic Cyanobacterium Phormidium pseudopriestleyi that Sustains Oxygenic Photosynthesis in the Presence of Hydrogen Sulfide.</title>
        <authorList>
            <person name="Lumian J.E."/>
            <person name="Jungblut A.D."/>
            <person name="Dillon M.L."/>
            <person name="Hawes I."/>
            <person name="Doran P.T."/>
            <person name="Mackey T.J."/>
            <person name="Dick G.J."/>
            <person name="Grettenberger C.L."/>
            <person name="Sumner D.Y."/>
        </authorList>
    </citation>
    <scope>NUCLEOTIDE SEQUENCE [LARGE SCALE GENOMIC DNA]</scope>
    <source>
        <strain evidence="3 4">FRX01</strain>
    </source>
</reference>
<evidence type="ECO:0000313" key="4">
    <source>
        <dbReference type="Proteomes" id="UP000664844"/>
    </source>
</evidence>
<accession>A0ABS3FU74</accession>
<dbReference type="PROSITE" id="PS50082">
    <property type="entry name" value="WD_REPEATS_2"/>
    <property type="match status" value="1"/>
</dbReference>
<dbReference type="Pfam" id="PF00400">
    <property type="entry name" value="WD40"/>
    <property type="match status" value="1"/>
</dbReference>
<dbReference type="EMBL" id="JAFLQW010000439">
    <property type="protein sequence ID" value="MBO0350660.1"/>
    <property type="molecule type" value="Genomic_DNA"/>
</dbReference>